<feature type="domain" description="EGF-like" evidence="18">
    <location>
        <begin position="457"/>
        <end position="493"/>
    </location>
</feature>
<dbReference type="InterPro" id="IPR011042">
    <property type="entry name" value="6-blade_b-propeller_TolB-like"/>
</dbReference>
<feature type="disulfide bond" evidence="16">
    <location>
        <begin position="461"/>
        <end position="471"/>
    </location>
</feature>
<dbReference type="PANTHER" id="PTHR46513:SF42">
    <property type="entry name" value="PROTEIN CUEBALL"/>
    <property type="match status" value="1"/>
</dbReference>
<sequence>SVQHFRAAATTTTAPVKRGARSGFVVCTLNLNSSRRTSPWIRHSAAAPRMRRISPISAAITLGCLAVLFCNFGYVTAEWEAAVTTDNGIQFFDSDWRKIASAAHQYSRISAFTYDEVMGKLYFVDLDHPEYRIFALDYDASDELHRVTKLLPVSAQTAAITGMAFDHLERKLYWAERTSRSIYSLAIDPLLSRNASRTTAVSAPAITSTPVPESGIVTGKTTATATTTTANSATIDQPQLIATVEPNHELAGLAIDECRRMLYWTNGYVQTSNIVQATMNGTILNVHEENVYKPKGITIDHYQNRLYWVEKKYGRRYAIESANLDVSDQRTLLSELDRYPADVSVKNGFIYWTDQENNEIFETEKESPHRTRSVYKGDHPSALILRANLLLEHQKNNPACSVVVNQILENVQRTKPQSVLLLEAKNEQLIVCLNQGMINHHTNSCICAPAFGGKFCEVDLCKNFCAQGGQCRIGADNRPQCECDFRFEGERCDRNRCDGFCLNGGRCLFHNATGVLRDNETTTMMMATEGDRICLCGNTGYSGPRCENPICGADYCYNGECHVEGKQPRCRCKPGYRGDRCEEYSCNNYCLNGGQCTLANETLVPECRCAEEFSGKRCEIAVRLCSTYHEDPQWQQYCLGLTNTLPLVEPKVAYCKESFNRTVVYTSLCFTVSFLLLMIIVVTVHRMMKPPRPRITKDGRHPMTSRPPTTQCEITIEDCCNMNVCETPCFDTKILKKLGKEDKQCLLSDIEDVAGSYRNLPNGTCGGDVSDRK</sequence>
<dbReference type="InterPro" id="IPR050778">
    <property type="entry name" value="Cueball_EGF_LRP_Nidogen"/>
</dbReference>
<keyword evidence="13" id="KW-0325">Glycoprotein</keyword>
<evidence type="ECO:0000256" key="5">
    <source>
        <dbReference type="ARBA" id="ARBA00022729"/>
    </source>
</evidence>
<feature type="disulfide bond" evidence="16">
    <location>
        <begin position="586"/>
        <end position="596"/>
    </location>
</feature>
<dbReference type="GO" id="GO:0048477">
    <property type="term" value="P:oogenesis"/>
    <property type="evidence" value="ECO:0007669"/>
    <property type="project" value="UniProtKB-KW"/>
</dbReference>
<feature type="disulfide bond" evidence="16">
    <location>
        <begin position="609"/>
        <end position="618"/>
    </location>
</feature>
<evidence type="ECO:0000256" key="8">
    <source>
        <dbReference type="ARBA" id="ARBA00022871"/>
    </source>
</evidence>
<evidence type="ECO:0000256" key="2">
    <source>
        <dbReference type="ARBA" id="ARBA00022475"/>
    </source>
</evidence>
<evidence type="ECO:0000256" key="6">
    <source>
        <dbReference type="ARBA" id="ARBA00022737"/>
    </source>
</evidence>
<dbReference type="GO" id="GO:0060070">
    <property type="term" value="P:canonical Wnt signaling pathway"/>
    <property type="evidence" value="ECO:0007669"/>
    <property type="project" value="TreeGrafter"/>
</dbReference>
<evidence type="ECO:0000256" key="14">
    <source>
        <dbReference type="ARBA" id="ARBA00038070"/>
    </source>
</evidence>
<comment type="subcellular location">
    <subcellularLocation>
        <location evidence="1">Cell membrane</location>
        <topology evidence="1">Single-pass type I membrane protein</topology>
    </subcellularLocation>
</comment>
<feature type="disulfide bond" evidence="16">
    <location>
        <begin position="483"/>
        <end position="492"/>
    </location>
</feature>
<dbReference type="GO" id="GO:0005886">
    <property type="term" value="C:plasma membrane"/>
    <property type="evidence" value="ECO:0007669"/>
    <property type="project" value="UniProtKB-SubCell"/>
</dbReference>
<dbReference type="PROSITE" id="PS00022">
    <property type="entry name" value="EGF_1"/>
    <property type="match status" value="2"/>
</dbReference>
<feature type="disulfide bond" evidence="16">
    <location>
        <begin position="590"/>
        <end position="607"/>
    </location>
</feature>
<accession>T1DKI9</accession>
<evidence type="ECO:0000313" key="19">
    <source>
        <dbReference type="EMBL" id="JAB00665.1"/>
    </source>
</evidence>
<dbReference type="PANTHER" id="PTHR46513">
    <property type="entry name" value="VITELLOGENIN RECEPTOR-LIKE PROTEIN-RELATED-RELATED"/>
    <property type="match status" value="1"/>
</dbReference>
<keyword evidence="9" id="KW-0896">Oogenesis</keyword>
<evidence type="ECO:0000256" key="4">
    <source>
        <dbReference type="ARBA" id="ARBA00022692"/>
    </source>
</evidence>
<dbReference type="GO" id="GO:0042813">
    <property type="term" value="F:Wnt receptor activity"/>
    <property type="evidence" value="ECO:0007669"/>
    <property type="project" value="TreeGrafter"/>
</dbReference>
<dbReference type="InterPro" id="IPR000033">
    <property type="entry name" value="LDLR_classB_rpt"/>
</dbReference>
<comment type="caution">
    <text evidence="16">Lacks conserved residue(s) required for the propagation of feature annotation.</text>
</comment>
<evidence type="ECO:0000256" key="10">
    <source>
        <dbReference type="ARBA" id="ARBA00022989"/>
    </source>
</evidence>
<protein>
    <recommendedName>
        <fullName evidence="15">Protein cueball</fullName>
    </recommendedName>
</protein>
<keyword evidence="2" id="KW-1003">Cell membrane</keyword>
<keyword evidence="12 16" id="KW-1015">Disulfide bond</keyword>
<feature type="non-terminal residue" evidence="19">
    <location>
        <position position="1"/>
    </location>
</feature>
<dbReference type="Gene3D" id="2.10.25.10">
    <property type="entry name" value="Laminin"/>
    <property type="match status" value="4"/>
</dbReference>
<evidence type="ECO:0000256" key="11">
    <source>
        <dbReference type="ARBA" id="ARBA00023136"/>
    </source>
</evidence>
<evidence type="ECO:0000256" key="1">
    <source>
        <dbReference type="ARBA" id="ARBA00004251"/>
    </source>
</evidence>
<evidence type="ECO:0000256" key="15">
    <source>
        <dbReference type="ARBA" id="ARBA00040020"/>
    </source>
</evidence>
<dbReference type="InterPro" id="IPR000742">
    <property type="entry name" value="EGF"/>
</dbReference>
<dbReference type="Gene3D" id="2.120.10.30">
    <property type="entry name" value="TolB, C-terminal domain"/>
    <property type="match status" value="2"/>
</dbReference>
<evidence type="ECO:0000259" key="18">
    <source>
        <dbReference type="PROSITE" id="PS50026"/>
    </source>
</evidence>
<name>T1DKI9_ANOAQ</name>
<evidence type="ECO:0000256" key="3">
    <source>
        <dbReference type="ARBA" id="ARBA00022536"/>
    </source>
</evidence>
<evidence type="ECO:0000256" key="17">
    <source>
        <dbReference type="SAM" id="Phobius"/>
    </source>
</evidence>
<evidence type="ECO:0000256" key="12">
    <source>
        <dbReference type="ARBA" id="ARBA00023157"/>
    </source>
</evidence>
<evidence type="ECO:0000256" key="13">
    <source>
        <dbReference type="ARBA" id="ARBA00023180"/>
    </source>
</evidence>
<feature type="transmembrane region" description="Helical" evidence="17">
    <location>
        <begin position="56"/>
        <end position="75"/>
    </location>
</feature>
<dbReference type="EMBL" id="GAMD01000926">
    <property type="protein sequence ID" value="JAB00665.1"/>
    <property type="molecule type" value="mRNA"/>
</dbReference>
<keyword evidence="10 17" id="KW-1133">Transmembrane helix</keyword>
<dbReference type="GO" id="GO:0007283">
    <property type="term" value="P:spermatogenesis"/>
    <property type="evidence" value="ECO:0007669"/>
    <property type="project" value="UniProtKB-KW"/>
</dbReference>
<dbReference type="GO" id="GO:0017147">
    <property type="term" value="F:Wnt-protein binding"/>
    <property type="evidence" value="ECO:0007669"/>
    <property type="project" value="TreeGrafter"/>
</dbReference>
<comment type="similarity">
    <text evidence="14">Belongs to the cueball family.</text>
</comment>
<keyword evidence="7" id="KW-0221">Differentiation</keyword>
<feature type="transmembrane region" description="Helical" evidence="17">
    <location>
        <begin position="663"/>
        <end position="684"/>
    </location>
</feature>
<evidence type="ECO:0000256" key="7">
    <source>
        <dbReference type="ARBA" id="ARBA00022782"/>
    </source>
</evidence>
<evidence type="ECO:0000256" key="9">
    <source>
        <dbReference type="ARBA" id="ARBA00022943"/>
    </source>
</evidence>
<dbReference type="SUPFAM" id="SSF57196">
    <property type="entry name" value="EGF/Laminin"/>
    <property type="match status" value="2"/>
</dbReference>
<keyword evidence="11 17" id="KW-0472">Membrane</keyword>
<dbReference type="VEuPathDB" id="VectorBase:AAQUA_007292"/>
<keyword evidence="5" id="KW-0732">Signal</keyword>
<dbReference type="SUPFAM" id="SSF63825">
    <property type="entry name" value="YWTD domain"/>
    <property type="match status" value="1"/>
</dbReference>
<dbReference type="AlphaFoldDB" id="T1DKI9"/>
<reference evidence="19" key="1">
    <citation type="submission" date="2013-07" db="EMBL/GenBank/DDBJ databases">
        <title>Transcriptome sequencing and developmental regulation of gene expression in Anopheles aquasalis.</title>
        <authorList>
            <consortium name="Brazilian Malaria Network (MCT/CNPq/MS/SCTIE/DECIT/PRONEX 555648/2009-5) and Research Network on Bioactive Molecules from Arthropod Vectors (NAP-MOBIARVE"/>
            <consortium name="University of Sao Paulo)"/>
            <person name="Marinotti O."/>
            <person name="Ribeiro J.M.C."/>
            <person name="Costa-da-Silva A.L."/>
            <person name="Silva M.C.P."/>
            <person name="Lopes A.R."/>
            <person name="Barros M.S."/>
            <person name="Sa-Nunes A."/>
            <person name="Konjin B.B."/>
            <person name="Carvalho E."/>
            <person name="Suesdek L."/>
            <person name="Silva-Neto M.A.C."/>
            <person name="Capurro M.L."/>
        </authorList>
    </citation>
    <scope>NUCLEOTIDE SEQUENCE</scope>
    <source>
        <tissue evidence="19">Whole body</tissue>
    </source>
</reference>
<proteinExistence type="evidence at transcript level"/>
<keyword evidence="4 17" id="KW-0812">Transmembrane</keyword>
<keyword evidence="3 16" id="KW-0245">EGF-like domain</keyword>
<evidence type="ECO:0000256" key="16">
    <source>
        <dbReference type="PROSITE-ProRule" id="PRU00076"/>
    </source>
</evidence>
<dbReference type="SMART" id="SM00135">
    <property type="entry name" value="LY"/>
    <property type="match status" value="5"/>
</dbReference>
<organism evidence="19">
    <name type="scientific">Anopheles aquasalis</name>
    <name type="common">Malaria mosquito</name>
    <dbReference type="NCBI Taxonomy" id="42839"/>
    <lineage>
        <taxon>Eukaryota</taxon>
        <taxon>Metazoa</taxon>
        <taxon>Ecdysozoa</taxon>
        <taxon>Arthropoda</taxon>
        <taxon>Hexapoda</taxon>
        <taxon>Insecta</taxon>
        <taxon>Pterygota</taxon>
        <taxon>Neoptera</taxon>
        <taxon>Endopterygota</taxon>
        <taxon>Diptera</taxon>
        <taxon>Nematocera</taxon>
        <taxon>Culicoidea</taxon>
        <taxon>Culicidae</taxon>
        <taxon>Anophelinae</taxon>
        <taxon>Anopheles</taxon>
    </lineage>
</organism>
<dbReference type="SMART" id="SM00181">
    <property type="entry name" value="EGF"/>
    <property type="match status" value="4"/>
</dbReference>
<feature type="domain" description="EGF-like" evidence="18">
    <location>
        <begin position="582"/>
        <end position="619"/>
    </location>
</feature>
<keyword evidence="8" id="KW-0744">Spermatogenesis</keyword>
<dbReference type="PROSITE" id="PS50026">
    <property type="entry name" value="EGF_3"/>
    <property type="match status" value="2"/>
</dbReference>
<keyword evidence="6" id="KW-0677">Repeat</keyword>